<dbReference type="InterPro" id="IPR013656">
    <property type="entry name" value="PAS_4"/>
</dbReference>
<dbReference type="InterPro" id="IPR035965">
    <property type="entry name" value="PAS-like_dom_sf"/>
</dbReference>
<dbReference type="Proteomes" id="UP000503222">
    <property type="component" value="Chromosome"/>
</dbReference>
<dbReference type="AlphaFoldDB" id="A0A6G7YNP1"/>
<keyword evidence="3" id="KW-0600">Photoreceptor protein</keyword>
<evidence type="ECO:0000256" key="2">
    <source>
        <dbReference type="ARBA" id="ARBA00012438"/>
    </source>
</evidence>
<evidence type="ECO:0000256" key="9">
    <source>
        <dbReference type="ARBA" id="ARBA00022737"/>
    </source>
</evidence>
<dbReference type="GO" id="GO:0004673">
    <property type="term" value="F:protein histidine kinase activity"/>
    <property type="evidence" value="ECO:0007669"/>
    <property type="project" value="UniProtKB-EC"/>
</dbReference>
<keyword evidence="11" id="KW-0418">Kinase</keyword>
<dbReference type="SMART" id="SM00091">
    <property type="entry name" value="PAS"/>
    <property type="match status" value="2"/>
</dbReference>
<dbReference type="Gene3D" id="3.30.565.10">
    <property type="entry name" value="Histidine kinase-like ATPase, C-terminal domain"/>
    <property type="match status" value="1"/>
</dbReference>
<feature type="domain" description="PAC" evidence="17">
    <location>
        <begin position="543"/>
        <end position="596"/>
    </location>
</feature>
<evidence type="ECO:0000313" key="19">
    <source>
        <dbReference type="Proteomes" id="UP000503222"/>
    </source>
</evidence>
<keyword evidence="5" id="KW-0716">Sensory transduction</keyword>
<dbReference type="InterPro" id="IPR003018">
    <property type="entry name" value="GAF"/>
</dbReference>
<dbReference type="RefSeq" id="WP_166410759.1">
    <property type="nucleotide sequence ID" value="NZ_CP049869.1"/>
</dbReference>
<evidence type="ECO:0000256" key="4">
    <source>
        <dbReference type="ARBA" id="ARBA00022553"/>
    </source>
</evidence>
<keyword evidence="6" id="KW-0285">Flavoprotein</keyword>
<dbReference type="InterPro" id="IPR036890">
    <property type="entry name" value="HATPase_C_sf"/>
</dbReference>
<dbReference type="PANTHER" id="PTHR41523">
    <property type="entry name" value="TWO-COMPONENT SYSTEM SENSOR PROTEIN"/>
    <property type="match status" value="1"/>
</dbReference>
<organism evidence="18 19">
    <name type="scientific">Sphingomonas piscis</name>
    <dbReference type="NCBI Taxonomy" id="2714943"/>
    <lineage>
        <taxon>Bacteria</taxon>
        <taxon>Pseudomonadati</taxon>
        <taxon>Pseudomonadota</taxon>
        <taxon>Alphaproteobacteria</taxon>
        <taxon>Sphingomonadales</taxon>
        <taxon>Sphingomonadaceae</taxon>
        <taxon>Sphingomonas</taxon>
    </lineage>
</organism>
<dbReference type="KEGG" id="spii:G7077_05050"/>
<dbReference type="InterPro" id="IPR000014">
    <property type="entry name" value="PAS"/>
</dbReference>
<dbReference type="SMART" id="SM00911">
    <property type="entry name" value="HWE_HK"/>
    <property type="match status" value="1"/>
</dbReference>
<dbReference type="SUPFAM" id="SSF55785">
    <property type="entry name" value="PYP-like sensor domain (PAS domain)"/>
    <property type="match status" value="3"/>
</dbReference>
<evidence type="ECO:0000256" key="7">
    <source>
        <dbReference type="ARBA" id="ARBA00022643"/>
    </source>
</evidence>
<dbReference type="NCBIfam" id="TIGR00229">
    <property type="entry name" value="sensory_box"/>
    <property type="match status" value="3"/>
</dbReference>
<keyword evidence="8" id="KW-0808">Transferase</keyword>
<dbReference type="Pfam" id="PF01590">
    <property type="entry name" value="GAF"/>
    <property type="match status" value="1"/>
</dbReference>
<keyword evidence="9" id="KW-0677">Repeat</keyword>
<dbReference type="PANTHER" id="PTHR41523:SF7">
    <property type="entry name" value="HISTIDINE KINASE"/>
    <property type="match status" value="1"/>
</dbReference>
<evidence type="ECO:0000256" key="11">
    <source>
        <dbReference type="ARBA" id="ARBA00022777"/>
    </source>
</evidence>
<dbReference type="Pfam" id="PF08448">
    <property type="entry name" value="PAS_4"/>
    <property type="match status" value="1"/>
</dbReference>
<dbReference type="SMART" id="SM00065">
    <property type="entry name" value="GAF"/>
    <property type="match status" value="1"/>
</dbReference>
<evidence type="ECO:0000256" key="1">
    <source>
        <dbReference type="ARBA" id="ARBA00000085"/>
    </source>
</evidence>
<evidence type="ECO:0000256" key="6">
    <source>
        <dbReference type="ARBA" id="ARBA00022630"/>
    </source>
</evidence>
<dbReference type="PROSITE" id="PS50112">
    <property type="entry name" value="PAS"/>
    <property type="match status" value="2"/>
</dbReference>
<dbReference type="InterPro" id="IPR013655">
    <property type="entry name" value="PAS_fold_3"/>
</dbReference>
<comment type="catalytic activity">
    <reaction evidence="1">
        <text>ATP + protein L-histidine = ADP + protein N-phospho-L-histidine.</text>
        <dbReference type="EC" id="2.7.13.3"/>
    </reaction>
</comment>
<dbReference type="EMBL" id="CP049869">
    <property type="protein sequence ID" value="QIK78365.1"/>
    <property type="molecule type" value="Genomic_DNA"/>
</dbReference>
<dbReference type="PROSITE" id="PS50113">
    <property type="entry name" value="PAC"/>
    <property type="match status" value="3"/>
</dbReference>
<evidence type="ECO:0000313" key="18">
    <source>
        <dbReference type="EMBL" id="QIK78365.1"/>
    </source>
</evidence>
<sequence length="786" mass="87325">MNEYSDIEAAGLQFLEDGGECGALIAARDWSTSLGDPRRWPQSLKTATSLLLRSPVPIVMLWGEDGIMLYNDAYSMFAGGRHPELLGSKVREGWPEVADFNDNVMKIGLAGGTLQYSDQELTLYRHGRPEQVWMNLDYSPVIDESGKPAGVLAIVVETTERVAAEHALRERESRLRFFDELGQATRALADPFEIMAVTARMLGQHMHASVCAYADMDEDEDGFTIRGDWAAPGSKSIVGKYKLVDFGDRAVTELHAGRPLITRDTLTELGPEEGEGLLSLGLKATVCMPFIKAGKLTALMAVHQAAPRNWTDADLALISEATERSWAYIERTRSEAFLRESESRFRNMADNSPMMVWVTDPTGFCNYLNRRWYEYTGQEEGEGEGFGWLKAVHPDDLSTAEKAFVSANAEQRDYRVEFRLRRADGSYRWVIDAAAARVGADGTFLGYIGSVFDIDERREAEERLAFHEEQLRLAIDAAEIGLWDVDLLQDTLYWPPRLKQMFGIDPDVPVSMADFYNGLHPDDRETTLAAFQTALDPALRALYDVEYRTIGKEDGVVRWVAAKGRGFFDEQGRCIRALGTAIEITDRKKAEQHQRLLIDELSHRAKNLLAIVQSVAHQTFRGEGSPDEMRKAFEGRIGALGAAHSVLTQQKWESAPVRQIICDTVFAVASNLNRLNLDGPELTLSPKTAVSLAMAIHELATNALKYGALSNDSGTVEVAWSTAANRLRFEWRERGGPPVEAPERRGFGSRMIERGLSAELGGTVKIHFEPQGVVCIVDAPLPESGN</sequence>
<evidence type="ECO:0000259" key="17">
    <source>
        <dbReference type="PROSITE" id="PS50113"/>
    </source>
</evidence>
<keyword evidence="13" id="KW-0157">Chromophore</keyword>
<feature type="domain" description="PAC" evidence="17">
    <location>
        <begin position="414"/>
        <end position="466"/>
    </location>
</feature>
<evidence type="ECO:0000256" key="5">
    <source>
        <dbReference type="ARBA" id="ARBA00022606"/>
    </source>
</evidence>
<evidence type="ECO:0000256" key="8">
    <source>
        <dbReference type="ARBA" id="ARBA00022679"/>
    </source>
</evidence>
<keyword evidence="10" id="KW-0547">Nucleotide-binding</keyword>
<keyword evidence="14" id="KW-0843">Virulence</keyword>
<dbReference type="CDD" id="cd00130">
    <property type="entry name" value="PAS"/>
    <property type="match status" value="2"/>
</dbReference>
<feature type="domain" description="PAS" evidence="16">
    <location>
        <begin position="467"/>
        <end position="538"/>
    </location>
</feature>
<dbReference type="InterPro" id="IPR001610">
    <property type="entry name" value="PAC"/>
</dbReference>
<dbReference type="SUPFAM" id="SSF55781">
    <property type="entry name" value="GAF domain-like"/>
    <property type="match status" value="1"/>
</dbReference>
<dbReference type="InterPro" id="IPR011102">
    <property type="entry name" value="Sig_transdc_His_kinase_HWE"/>
</dbReference>
<evidence type="ECO:0000259" key="16">
    <source>
        <dbReference type="PROSITE" id="PS50112"/>
    </source>
</evidence>
<evidence type="ECO:0000256" key="14">
    <source>
        <dbReference type="ARBA" id="ARBA00023026"/>
    </source>
</evidence>
<dbReference type="InterPro" id="IPR000700">
    <property type="entry name" value="PAS-assoc_C"/>
</dbReference>
<evidence type="ECO:0000256" key="15">
    <source>
        <dbReference type="ARBA" id="ARBA00023170"/>
    </source>
</evidence>
<evidence type="ECO:0000256" key="10">
    <source>
        <dbReference type="ARBA" id="ARBA00022741"/>
    </source>
</evidence>
<protein>
    <recommendedName>
        <fullName evidence="2">histidine kinase</fullName>
        <ecNumber evidence="2">2.7.13.3</ecNumber>
    </recommendedName>
</protein>
<dbReference type="Gene3D" id="2.10.70.100">
    <property type="match status" value="1"/>
</dbReference>
<proteinExistence type="predicted"/>
<dbReference type="Pfam" id="PF07536">
    <property type="entry name" value="HWE_HK"/>
    <property type="match status" value="1"/>
</dbReference>
<dbReference type="Pfam" id="PF08447">
    <property type="entry name" value="PAS_3"/>
    <property type="match status" value="2"/>
</dbReference>
<dbReference type="GO" id="GO:0009881">
    <property type="term" value="F:photoreceptor activity"/>
    <property type="evidence" value="ECO:0007669"/>
    <property type="project" value="UniProtKB-KW"/>
</dbReference>
<dbReference type="GO" id="GO:0005524">
    <property type="term" value="F:ATP binding"/>
    <property type="evidence" value="ECO:0007669"/>
    <property type="project" value="UniProtKB-KW"/>
</dbReference>
<gene>
    <name evidence="18" type="ORF">G7077_05050</name>
</gene>
<dbReference type="SUPFAM" id="SSF55874">
    <property type="entry name" value="ATPase domain of HSP90 chaperone/DNA topoisomerase II/histidine kinase"/>
    <property type="match status" value="1"/>
</dbReference>
<dbReference type="Gene3D" id="3.30.450.20">
    <property type="entry name" value="PAS domain"/>
    <property type="match status" value="3"/>
</dbReference>
<keyword evidence="19" id="KW-1185">Reference proteome</keyword>
<evidence type="ECO:0000256" key="13">
    <source>
        <dbReference type="ARBA" id="ARBA00022991"/>
    </source>
</evidence>
<dbReference type="FunFam" id="3.30.450.20:FF:000099">
    <property type="entry name" value="Sensory box sensor histidine kinase"/>
    <property type="match status" value="1"/>
</dbReference>
<reference evidence="18 19" key="1">
    <citation type="submission" date="2020-03" db="EMBL/GenBank/DDBJ databases">
        <title>Sphingomonas sp. nov., isolated from fish.</title>
        <authorList>
            <person name="Hyun D.-W."/>
            <person name="Bae J.-W."/>
        </authorList>
    </citation>
    <scope>NUCLEOTIDE SEQUENCE [LARGE SCALE GENOMIC DNA]</scope>
    <source>
        <strain evidence="18 19">HDW15B</strain>
    </source>
</reference>
<dbReference type="InterPro" id="IPR029016">
    <property type="entry name" value="GAF-like_dom_sf"/>
</dbReference>
<feature type="domain" description="PAS" evidence="16">
    <location>
        <begin position="341"/>
        <end position="412"/>
    </location>
</feature>
<keyword evidence="12" id="KW-0067">ATP-binding</keyword>
<keyword evidence="4" id="KW-0597">Phosphoprotein</keyword>
<keyword evidence="15" id="KW-0675">Receptor</keyword>
<evidence type="ECO:0000256" key="12">
    <source>
        <dbReference type="ARBA" id="ARBA00022840"/>
    </source>
</evidence>
<evidence type="ECO:0000256" key="3">
    <source>
        <dbReference type="ARBA" id="ARBA00022543"/>
    </source>
</evidence>
<name>A0A6G7YNP1_9SPHN</name>
<feature type="domain" description="PAC" evidence="17">
    <location>
        <begin position="117"/>
        <end position="170"/>
    </location>
</feature>
<keyword evidence="7" id="KW-0288">FMN</keyword>
<accession>A0A6G7YNP1</accession>
<dbReference type="SMART" id="SM00086">
    <property type="entry name" value="PAC"/>
    <property type="match status" value="3"/>
</dbReference>
<dbReference type="EC" id="2.7.13.3" evidence="2"/>
<dbReference type="Gene3D" id="3.30.450.40">
    <property type="match status" value="1"/>
</dbReference>